<accession>A0ABP1PXQ5</accession>
<reference evidence="1 2" key="1">
    <citation type="submission" date="2024-08" db="EMBL/GenBank/DDBJ databases">
        <authorList>
            <person name="Cucini C."/>
            <person name="Frati F."/>
        </authorList>
    </citation>
    <scope>NUCLEOTIDE SEQUENCE [LARGE SCALE GENOMIC DNA]</scope>
</reference>
<evidence type="ECO:0000313" key="1">
    <source>
        <dbReference type="EMBL" id="CAL8081760.1"/>
    </source>
</evidence>
<dbReference type="Proteomes" id="UP001642540">
    <property type="component" value="Unassembled WGS sequence"/>
</dbReference>
<comment type="caution">
    <text evidence="1">The sequence shown here is derived from an EMBL/GenBank/DDBJ whole genome shotgun (WGS) entry which is preliminary data.</text>
</comment>
<keyword evidence="2" id="KW-1185">Reference proteome</keyword>
<name>A0ABP1PXQ5_9HEXA</name>
<protein>
    <submittedName>
        <fullName evidence="1">Uncharacterized protein</fullName>
    </submittedName>
</protein>
<sequence length="191" mass="21849">MLVKYRKEITKGRAEAVLVIKGQVPLFNDVKDYYHSGHAAAISEYRKEKRDLAAKRQNGLLVFIHFLEFDEELEDYQYTVVFKATKNAVWNEENAANIDSVTIVPPANGVDFTQLEQVDEFSHYAPTNDRYRAKVYDIRDSDEQGFVEVSTICTGPLSKMLLLTRLSTYHLIPKPPRIQKIVLTGHLGAWS</sequence>
<evidence type="ECO:0000313" key="2">
    <source>
        <dbReference type="Proteomes" id="UP001642540"/>
    </source>
</evidence>
<dbReference type="EMBL" id="CAXLJM020000015">
    <property type="protein sequence ID" value="CAL8081760.1"/>
    <property type="molecule type" value="Genomic_DNA"/>
</dbReference>
<organism evidence="1 2">
    <name type="scientific">Orchesella dallaii</name>
    <dbReference type="NCBI Taxonomy" id="48710"/>
    <lineage>
        <taxon>Eukaryota</taxon>
        <taxon>Metazoa</taxon>
        <taxon>Ecdysozoa</taxon>
        <taxon>Arthropoda</taxon>
        <taxon>Hexapoda</taxon>
        <taxon>Collembola</taxon>
        <taxon>Entomobryomorpha</taxon>
        <taxon>Entomobryoidea</taxon>
        <taxon>Orchesellidae</taxon>
        <taxon>Orchesellinae</taxon>
        <taxon>Orchesella</taxon>
    </lineage>
</organism>
<gene>
    <name evidence="1" type="ORF">ODALV1_LOCUS5013</name>
</gene>
<proteinExistence type="predicted"/>